<reference evidence="2 3" key="1">
    <citation type="submission" date="2014-04" db="EMBL/GenBank/DDBJ databases">
        <authorList>
            <consortium name="DOE Joint Genome Institute"/>
            <person name="Kuo A."/>
            <person name="Tarkka M."/>
            <person name="Buscot F."/>
            <person name="Kohler A."/>
            <person name="Nagy L.G."/>
            <person name="Floudas D."/>
            <person name="Copeland A."/>
            <person name="Barry K.W."/>
            <person name="Cichocki N."/>
            <person name="Veneault-Fourrey C."/>
            <person name="LaButti K."/>
            <person name="Lindquist E.A."/>
            <person name="Lipzen A."/>
            <person name="Lundell T."/>
            <person name="Morin E."/>
            <person name="Murat C."/>
            <person name="Sun H."/>
            <person name="Tunlid A."/>
            <person name="Henrissat B."/>
            <person name="Grigoriev I.V."/>
            <person name="Hibbett D.S."/>
            <person name="Martin F."/>
            <person name="Nordberg H.P."/>
            <person name="Cantor M.N."/>
            <person name="Hua S.X."/>
        </authorList>
    </citation>
    <scope>NUCLEOTIDE SEQUENCE [LARGE SCALE GENOMIC DNA]</scope>
    <source>
        <strain evidence="2 3">F 1598</strain>
    </source>
</reference>
<sequence>MIIGSSSTDERIVSRYFSEEATIKSWSVPYHGNIAEVLYEYIKHNNNYLYEHILWIMQSSGTGKSRLIDELSKSYFVIPLNLRDGKSGFPAPDSQVREWFRKHDPTPERSSIRSSAFITALFEKALETIKDPQAQIRDAISTSPNLTELEKTDALQNYPDNLPGQFRLFMTVGQQFSKQGDLRIMFYDRVLRRADELLSQLAQTERRTPEGAFGSKAAAQRLLQIINPDLANADVCAHPTVFLSFDAAHTISEAISTSGVQWSKLSALRRALRAICLLPIWSILLSIKEEAALPSPAPFIRDGYHIAGHLLTLMPFGALGFDLLATKLSFDGTVDLAHVASLEYRLSLGRPLWLSRYNGGDLQIQRTIIIFAIEKLLCRTYHPARELGLTTEQQFAVLSHRLALDFNLSACSGSNRIIANKNEMVQVQKYMRVWLGVQNESESPVTAAPSEPTLVEAAATVMQHKDFSSCHTLRQILQRPGISKGARGELIVANITIGTLDSLSFQNGSLQSFVVKATSYFESLFAQGLYNDRIRDAMPSRLRNNDDNKTFGETFKDAHIYVTHFIKVYDHLVLNDGFIMTLAARGVGIVCAGNQAGIDLVLPVLYNNQYLKRSNITVIMMQAKNDTKDSTTPKRYLFNAMNPFTLDIFNKNEQNPRPVIRIVYALAAHKSIVHVMEHRRRSVPLWKGKKKDKSPNHNYTSFDIWCGQASSSTFGAIRPEDNIVYEDLLKQSSDDFKMFDIDQNSMKEVTMSMYPGATSQLAHWKSFADITSVAKPSDDEGWSGESDDSDSDDMSDRVSGLSTLISSFRWTLSPTCRETYLQSTRWFVRLLTPYFLLLTLFAQGPPRAQNNYLLLRLISQHPSSNFRCPLRMQVPPPPPAPRARKKGRQCLTTKKARSERWKICSSGGTNNTEHVAMYARH</sequence>
<dbReference type="OrthoDB" id="107110at2759"/>
<gene>
    <name evidence="2" type="ORF">PILCRDRAFT_175687</name>
</gene>
<dbReference type="PANTHER" id="PTHR33266">
    <property type="entry name" value="CHROMOSOME 15, WHOLE GENOME SHOTGUN SEQUENCE"/>
    <property type="match status" value="1"/>
</dbReference>
<evidence type="ECO:0000256" key="1">
    <source>
        <dbReference type="SAM" id="MobiDB-lite"/>
    </source>
</evidence>
<keyword evidence="3" id="KW-1185">Reference proteome</keyword>
<accession>A0A0C3BUL4</accession>
<feature type="region of interest" description="Disordered" evidence="1">
    <location>
        <begin position="774"/>
        <end position="796"/>
    </location>
</feature>
<dbReference type="PANTHER" id="PTHR33266:SF1">
    <property type="entry name" value="F-BOX DOMAIN-CONTAINING PROTEIN"/>
    <property type="match status" value="1"/>
</dbReference>
<dbReference type="EMBL" id="KN832973">
    <property type="protein sequence ID" value="KIM90218.1"/>
    <property type="molecule type" value="Genomic_DNA"/>
</dbReference>
<reference evidence="3" key="2">
    <citation type="submission" date="2015-01" db="EMBL/GenBank/DDBJ databases">
        <title>Evolutionary Origins and Diversification of the Mycorrhizal Mutualists.</title>
        <authorList>
            <consortium name="DOE Joint Genome Institute"/>
            <consortium name="Mycorrhizal Genomics Consortium"/>
            <person name="Kohler A."/>
            <person name="Kuo A."/>
            <person name="Nagy L.G."/>
            <person name="Floudas D."/>
            <person name="Copeland A."/>
            <person name="Barry K.W."/>
            <person name="Cichocki N."/>
            <person name="Veneault-Fourrey C."/>
            <person name="LaButti K."/>
            <person name="Lindquist E.A."/>
            <person name="Lipzen A."/>
            <person name="Lundell T."/>
            <person name="Morin E."/>
            <person name="Murat C."/>
            <person name="Riley R."/>
            <person name="Ohm R."/>
            <person name="Sun H."/>
            <person name="Tunlid A."/>
            <person name="Henrissat B."/>
            <person name="Grigoriev I.V."/>
            <person name="Hibbett D.S."/>
            <person name="Martin F."/>
        </authorList>
    </citation>
    <scope>NUCLEOTIDE SEQUENCE [LARGE SCALE GENOMIC DNA]</scope>
    <source>
        <strain evidence="3">F 1598</strain>
    </source>
</reference>
<dbReference type="HOGENOM" id="CLU_009568_2_0_1"/>
<protein>
    <submittedName>
        <fullName evidence="2">Uncharacterized protein</fullName>
    </submittedName>
</protein>
<name>A0A0C3BUL4_PILCF</name>
<feature type="compositionally biased region" description="Acidic residues" evidence="1">
    <location>
        <begin position="779"/>
        <end position="793"/>
    </location>
</feature>
<evidence type="ECO:0000313" key="2">
    <source>
        <dbReference type="EMBL" id="KIM90218.1"/>
    </source>
</evidence>
<dbReference type="InParanoid" id="A0A0C3BUL4"/>
<dbReference type="AlphaFoldDB" id="A0A0C3BUL4"/>
<dbReference type="Proteomes" id="UP000054166">
    <property type="component" value="Unassembled WGS sequence"/>
</dbReference>
<proteinExistence type="predicted"/>
<dbReference type="STRING" id="765440.A0A0C3BUL4"/>
<evidence type="ECO:0000313" key="3">
    <source>
        <dbReference type="Proteomes" id="UP000054166"/>
    </source>
</evidence>
<organism evidence="2 3">
    <name type="scientific">Piloderma croceum (strain F 1598)</name>
    <dbReference type="NCBI Taxonomy" id="765440"/>
    <lineage>
        <taxon>Eukaryota</taxon>
        <taxon>Fungi</taxon>
        <taxon>Dikarya</taxon>
        <taxon>Basidiomycota</taxon>
        <taxon>Agaricomycotina</taxon>
        <taxon>Agaricomycetes</taxon>
        <taxon>Agaricomycetidae</taxon>
        <taxon>Atheliales</taxon>
        <taxon>Atheliaceae</taxon>
        <taxon>Piloderma</taxon>
    </lineage>
</organism>